<dbReference type="EMBL" id="JAXCGZ010007577">
    <property type="protein sequence ID" value="KAK7079136.1"/>
    <property type="molecule type" value="Genomic_DNA"/>
</dbReference>
<dbReference type="AlphaFoldDB" id="A0AAN8XAE8"/>
<protein>
    <submittedName>
        <fullName evidence="2">Uncharacterized protein</fullName>
    </submittedName>
</protein>
<reference evidence="2 3" key="1">
    <citation type="submission" date="2023-11" db="EMBL/GenBank/DDBJ databases">
        <title>Halocaridina rubra genome assembly.</title>
        <authorList>
            <person name="Smith C."/>
        </authorList>
    </citation>
    <scope>NUCLEOTIDE SEQUENCE [LARGE SCALE GENOMIC DNA]</scope>
    <source>
        <strain evidence="2">EP-1</strain>
        <tissue evidence="2">Whole</tissue>
    </source>
</reference>
<dbReference type="Proteomes" id="UP001381693">
    <property type="component" value="Unassembled WGS sequence"/>
</dbReference>
<accession>A0AAN8XAE8</accession>
<feature type="transmembrane region" description="Helical" evidence="1">
    <location>
        <begin position="86"/>
        <end position="107"/>
    </location>
</feature>
<name>A0AAN8XAE8_HALRR</name>
<gene>
    <name evidence="2" type="ORF">SK128_008293</name>
</gene>
<sequence length="109" mass="12116">MIEVVVFDHEDRTNVYSEKGYNCYIDISTKADDGKKLSCTHNFNQPMGQTKMMVLTVRIDDNNGVYKSSLQHFESNVPAVKDNTGVIVGVVFGSLIGVALLVFIVLLKM</sequence>
<keyword evidence="1" id="KW-0472">Membrane</keyword>
<organism evidence="2 3">
    <name type="scientific">Halocaridina rubra</name>
    <name type="common">Hawaiian red shrimp</name>
    <dbReference type="NCBI Taxonomy" id="373956"/>
    <lineage>
        <taxon>Eukaryota</taxon>
        <taxon>Metazoa</taxon>
        <taxon>Ecdysozoa</taxon>
        <taxon>Arthropoda</taxon>
        <taxon>Crustacea</taxon>
        <taxon>Multicrustacea</taxon>
        <taxon>Malacostraca</taxon>
        <taxon>Eumalacostraca</taxon>
        <taxon>Eucarida</taxon>
        <taxon>Decapoda</taxon>
        <taxon>Pleocyemata</taxon>
        <taxon>Caridea</taxon>
        <taxon>Atyoidea</taxon>
        <taxon>Atyidae</taxon>
        <taxon>Halocaridina</taxon>
    </lineage>
</organism>
<comment type="caution">
    <text evidence="2">The sequence shown here is derived from an EMBL/GenBank/DDBJ whole genome shotgun (WGS) entry which is preliminary data.</text>
</comment>
<evidence type="ECO:0000313" key="3">
    <source>
        <dbReference type="Proteomes" id="UP001381693"/>
    </source>
</evidence>
<evidence type="ECO:0000313" key="2">
    <source>
        <dbReference type="EMBL" id="KAK7079136.1"/>
    </source>
</evidence>
<keyword evidence="1" id="KW-1133">Transmembrane helix</keyword>
<keyword evidence="3" id="KW-1185">Reference proteome</keyword>
<evidence type="ECO:0000256" key="1">
    <source>
        <dbReference type="SAM" id="Phobius"/>
    </source>
</evidence>
<proteinExistence type="predicted"/>
<keyword evidence="1" id="KW-0812">Transmembrane</keyword>